<keyword evidence="3" id="KW-1185">Reference proteome</keyword>
<keyword evidence="1" id="KW-0472">Membrane</keyword>
<accession>A0A238J3P1</accession>
<feature type="transmembrane region" description="Helical" evidence="1">
    <location>
        <begin position="7"/>
        <end position="25"/>
    </location>
</feature>
<evidence type="ECO:0000313" key="2">
    <source>
        <dbReference type="EMBL" id="SMX24941.1"/>
    </source>
</evidence>
<gene>
    <name evidence="2" type="ORF">BOA8489_03074</name>
</gene>
<evidence type="ECO:0000313" key="3">
    <source>
        <dbReference type="Proteomes" id="UP000201838"/>
    </source>
</evidence>
<keyword evidence="1" id="KW-1133">Transmembrane helix</keyword>
<evidence type="ECO:0000256" key="1">
    <source>
        <dbReference type="SAM" id="Phobius"/>
    </source>
</evidence>
<reference evidence="3" key="1">
    <citation type="submission" date="2017-05" db="EMBL/GenBank/DDBJ databases">
        <authorList>
            <person name="Rodrigo-Torres L."/>
            <person name="Arahal R. D."/>
            <person name="Lucena T."/>
        </authorList>
    </citation>
    <scope>NUCLEOTIDE SEQUENCE [LARGE SCALE GENOMIC DNA]</scope>
    <source>
        <strain evidence="3">CECT 8489</strain>
    </source>
</reference>
<organism evidence="2 3">
    <name type="scientific">Boseongicola aestuarii</name>
    <dbReference type="NCBI Taxonomy" id="1470561"/>
    <lineage>
        <taxon>Bacteria</taxon>
        <taxon>Pseudomonadati</taxon>
        <taxon>Pseudomonadota</taxon>
        <taxon>Alphaproteobacteria</taxon>
        <taxon>Rhodobacterales</taxon>
        <taxon>Paracoccaceae</taxon>
        <taxon>Boseongicola</taxon>
    </lineage>
</organism>
<keyword evidence="1" id="KW-0812">Transmembrane</keyword>
<dbReference type="EMBL" id="FXXQ01000011">
    <property type="protein sequence ID" value="SMX24941.1"/>
    <property type="molecule type" value="Genomic_DNA"/>
</dbReference>
<dbReference type="Proteomes" id="UP000201838">
    <property type="component" value="Unassembled WGS sequence"/>
</dbReference>
<protein>
    <submittedName>
        <fullName evidence="2">Uncharacterized protein</fullName>
    </submittedName>
</protein>
<sequence>MTRTVQFIYLLGALGVLFALFQLYLSPEMVYHLASLRLC</sequence>
<dbReference type="AlphaFoldDB" id="A0A238J3P1"/>
<proteinExistence type="predicted"/>
<name>A0A238J3P1_9RHOB</name>